<feature type="compositionally biased region" description="Low complexity" evidence="1">
    <location>
        <begin position="75"/>
        <end position="95"/>
    </location>
</feature>
<keyword evidence="3" id="KW-1185">Reference proteome</keyword>
<feature type="region of interest" description="Disordered" evidence="1">
    <location>
        <begin position="37"/>
        <end position="95"/>
    </location>
</feature>
<reference evidence="2 3" key="1">
    <citation type="submission" date="2023-05" db="EMBL/GenBank/DDBJ databases">
        <title>B98-5 Cell Line De Novo Hybrid Assembly: An Optical Mapping Approach.</title>
        <authorList>
            <person name="Kananen K."/>
            <person name="Auerbach J.A."/>
            <person name="Kautto E."/>
            <person name="Blachly J.S."/>
        </authorList>
    </citation>
    <scope>NUCLEOTIDE SEQUENCE [LARGE SCALE GENOMIC DNA]</scope>
    <source>
        <strain evidence="2">B95-8</strain>
        <tissue evidence="2">Cell line</tissue>
    </source>
</reference>
<sequence length="95" mass="10164">ERPSASTLDVRACTREPGAQACRHFSPDLFTVNRLHRSPSAISPAQPDARRRGIPSSAVEQRLLYRASSPPPTRGSPRPGRGRRLPAGSAAAPVT</sequence>
<evidence type="ECO:0000256" key="1">
    <source>
        <dbReference type="SAM" id="MobiDB-lite"/>
    </source>
</evidence>
<dbReference type="Proteomes" id="UP001266305">
    <property type="component" value="Unassembled WGS sequence"/>
</dbReference>
<evidence type="ECO:0000313" key="3">
    <source>
        <dbReference type="Proteomes" id="UP001266305"/>
    </source>
</evidence>
<dbReference type="EMBL" id="JASSZA010000020">
    <property type="protein sequence ID" value="KAK2086134.1"/>
    <property type="molecule type" value="Genomic_DNA"/>
</dbReference>
<protein>
    <submittedName>
        <fullName evidence="2">Uncharacterized protein</fullName>
    </submittedName>
</protein>
<organism evidence="2 3">
    <name type="scientific">Saguinus oedipus</name>
    <name type="common">Cotton-top tamarin</name>
    <name type="synonym">Oedipomidas oedipus</name>
    <dbReference type="NCBI Taxonomy" id="9490"/>
    <lineage>
        <taxon>Eukaryota</taxon>
        <taxon>Metazoa</taxon>
        <taxon>Chordata</taxon>
        <taxon>Craniata</taxon>
        <taxon>Vertebrata</taxon>
        <taxon>Euteleostomi</taxon>
        <taxon>Mammalia</taxon>
        <taxon>Eutheria</taxon>
        <taxon>Euarchontoglires</taxon>
        <taxon>Primates</taxon>
        <taxon>Haplorrhini</taxon>
        <taxon>Platyrrhini</taxon>
        <taxon>Cebidae</taxon>
        <taxon>Callitrichinae</taxon>
        <taxon>Saguinus</taxon>
    </lineage>
</organism>
<feature type="non-terminal residue" evidence="2">
    <location>
        <position position="1"/>
    </location>
</feature>
<gene>
    <name evidence="2" type="ORF">P7K49_035559</name>
</gene>
<proteinExistence type="predicted"/>
<accession>A0ABQ9TMZ9</accession>
<evidence type="ECO:0000313" key="2">
    <source>
        <dbReference type="EMBL" id="KAK2086134.1"/>
    </source>
</evidence>
<comment type="caution">
    <text evidence="2">The sequence shown here is derived from an EMBL/GenBank/DDBJ whole genome shotgun (WGS) entry which is preliminary data.</text>
</comment>
<name>A0ABQ9TMZ9_SAGOE</name>